<feature type="compositionally biased region" description="Basic residues" evidence="1">
    <location>
        <begin position="1"/>
        <end position="12"/>
    </location>
</feature>
<evidence type="ECO:0000313" key="2">
    <source>
        <dbReference type="EMBL" id="CAK0798802.1"/>
    </source>
</evidence>
<evidence type="ECO:0008006" key="4">
    <source>
        <dbReference type="Google" id="ProtNLM"/>
    </source>
</evidence>
<dbReference type="EMBL" id="CAUYUJ010002020">
    <property type="protein sequence ID" value="CAK0798802.1"/>
    <property type="molecule type" value="Genomic_DNA"/>
</dbReference>
<keyword evidence="3" id="KW-1185">Reference proteome</keyword>
<dbReference type="Gene3D" id="2.130.10.10">
    <property type="entry name" value="YVTN repeat-like/Quinoprotein amine dehydrogenase"/>
    <property type="match status" value="1"/>
</dbReference>
<proteinExistence type="predicted"/>
<feature type="compositionally biased region" description="Basic and acidic residues" evidence="1">
    <location>
        <begin position="23"/>
        <end position="32"/>
    </location>
</feature>
<dbReference type="SMART" id="SM00320">
    <property type="entry name" value="WD40"/>
    <property type="match status" value="2"/>
</dbReference>
<dbReference type="InterPro" id="IPR015943">
    <property type="entry name" value="WD40/YVTN_repeat-like_dom_sf"/>
</dbReference>
<feature type="non-terminal residue" evidence="2">
    <location>
        <position position="1"/>
    </location>
</feature>
<evidence type="ECO:0000313" key="3">
    <source>
        <dbReference type="Proteomes" id="UP001189429"/>
    </source>
</evidence>
<dbReference type="SUPFAM" id="SSF50969">
    <property type="entry name" value="YVTN repeat-like/Quinoprotein amine dehydrogenase"/>
    <property type="match status" value="1"/>
</dbReference>
<comment type="caution">
    <text evidence="2">The sequence shown here is derived from an EMBL/GenBank/DDBJ whole genome shotgun (WGS) entry which is preliminary data.</text>
</comment>
<evidence type="ECO:0000256" key="1">
    <source>
        <dbReference type="SAM" id="MobiDB-lite"/>
    </source>
</evidence>
<accession>A0ABN9Q3L0</accession>
<gene>
    <name evidence="2" type="ORF">PCOR1329_LOCUS7460</name>
</gene>
<feature type="region of interest" description="Disordered" evidence="1">
    <location>
        <begin position="1"/>
        <end position="50"/>
    </location>
</feature>
<reference evidence="2" key="1">
    <citation type="submission" date="2023-10" db="EMBL/GenBank/DDBJ databases">
        <authorList>
            <person name="Chen Y."/>
            <person name="Shah S."/>
            <person name="Dougan E. K."/>
            <person name="Thang M."/>
            <person name="Chan C."/>
        </authorList>
    </citation>
    <scope>NUCLEOTIDE SEQUENCE [LARGE SCALE GENOMIC DNA]</scope>
</reference>
<dbReference type="Proteomes" id="UP001189429">
    <property type="component" value="Unassembled WGS sequence"/>
</dbReference>
<feature type="compositionally biased region" description="Basic residues" evidence="1">
    <location>
        <begin position="33"/>
        <end position="44"/>
    </location>
</feature>
<organism evidence="2 3">
    <name type="scientific">Prorocentrum cordatum</name>
    <dbReference type="NCBI Taxonomy" id="2364126"/>
    <lineage>
        <taxon>Eukaryota</taxon>
        <taxon>Sar</taxon>
        <taxon>Alveolata</taxon>
        <taxon>Dinophyceae</taxon>
        <taxon>Prorocentrales</taxon>
        <taxon>Prorocentraceae</taxon>
        <taxon>Prorocentrum</taxon>
    </lineage>
</organism>
<sequence length="207" mass="20885">GRGRGAQRRRRGLGVLWGPEGHPAPHSDPQVRERKRSRSRRRRPASPCAGAADMAARRLAAQHGCPGAGAGAYVVALACDDGASAPDCLVASVSEDAGGGGLLEVLDLPQLRPACAVRGPHAGAAAEDLCFLRGSPRCLASCGADGSALLWDLREGGGGQVRPARTLLAGGGDPAAAVALCPDGRLCACASGAAVRVLELGSGRELF</sequence>
<name>A0ABN9Q3L0_9DINO</name>
<protein>
    <recommendedName>
        <fullName evidence="4">Peroxin-7</fullName>
    </recommendedName>
</protein>
<dbReference type="InterPro" id="IPR011044">
    <property type="entry name" value="Quino_amine_DH_bsu"/>
</dbReference>
<dbReference type="InterPro" id="IPR001680">
    <property type="entry name" value="WD40_rpt"/>
</dbReference>